<dbReference type="InterPro" id="IPR027417">
    <property type="entry name" value="P-loop_NTPase"/>
</dbReference>
<name>A0A6N7LRR3_9GAMM</name>
<dbReference type="InterPro" id="IPR002197">
    <property type="entry name" value="HTH_Fis"/>
</dbReference>
<dbReference type="Pfam" id="PF20161">
    <property type="entry name" value="VpsR"/>
    <property type="match status" value="1"/>
</dbReference>
<keyword evidence="5" id="KW-0804">Transcription</keyword>
<dbReference type="SUPFAM" id="SSF52540">
    <property type="entry name" value="P-loop containing nucleoside triphosphate hydrolases"/>
    <property type="match status" value="1"/>
</dbReference>
<evidence type="ECO:0000256" key="2">
    <source>
        <dbReference type="ARBA" id="ARBA00022840"/>
    </source>
</evidence>
<dbReference type="Gene3D" id="3.40.50.300">
    <property type="entry name" value="P-loop containing nucleotide triphosphate hydrolases"/>
    <property type="match status" value="1"/>
</dbReference>
<evidence type="ECO:0000256" key="4">
    <source>
        <dbReference type="ARBA" id="ARBA00023125"/>
    </source>
</evidence>
<dbReference type="PANTHER" id="PTHR32071:SF57">
    <property type="entry name" value="C4-DICARBOXYLATE TRANSPORT TRANSCRIPTIONAL REGULATORY PROTEIN DCTD"/>
    <property type="match status" value="1"/>
</dbReference>
<dbReference type="PROSITE" id="PS00676">
    <property type="entry name" value="SIGMA54_INTERACT_2"/>
    <property type="match status" value="1"/>
</dbReference>
<keyword evidence="4" id="KW-0238">DNA-binding</keyword>
<dbReference type="EMBL" id="WIRE01000001">
    <property type="protein sequence ID" value="MQX52953.1"/>
    <property type="molecule type" value="Genomic_DNA"/>
</dbReference>
<evidence type="ECO:0000256" key="3">
    <source>
        <dbReference type="ARBA" id="ARBA00023015"/>
    </source>
</evidence>
<dbReference type="CDD" id="cd00009">
    <property type="entry name" value="AAA"/>
    <property type="match status" value="1"/>
</dbReference>
<dbReference type="PROSITE" id="PS50045">
    <property type="entry name" value="SIGMA54_INTERACT_4"/>
    <property type="match status" value="1"/>
</dbReference>
<evidence type="ECO:0000256" key="5">
    <source>
        <dbReference type="ARBA" id="ARBA00023163"/>
    </source>
</evidence>
<dbReference type="GO" id="GO:0005524">
    <property type="term" value="F:ATP binding"/>
    <property type="evidence" value="ECO:0007669"/>
    <property type="project" value="UniProtKB-KW"/>
</dbReference>
<dbReference type="SUPFAM" id="SSF46689">
    <property type="entry name" value="Homeodomain-like"/>
    <property type="match status" value="1"/>
</dbReference>
<dbReference type="InterPro" id="IPR058031">
    <property type="entry name" value="AAA_lid_NorR"/>
</dbReference>
<feature type="domain" description="Sigma-54 factor interaction" evidence="6">
    <location>
        <begin position="134"/>
        <end position="358"/>
    </location>
</feature>
<proteinExistence type="predicted"/>
<evidence type="ECO:0000256" key="1">
    <source>
        <dbReference type="ARBA" id="ARBA00022741"/>
    </source>
</evidence>
<evidence type="ECO:0000313" key="7">
    <source>
        <dbReference type="EMBL" id="MQX52953.1"/>
    </source>
</evidence>
<dbReference type="Proteomes" id="UP000469421">
    <property type="component" value="Unassembled WGS sequence"/>
</dbReference>
<evidence type="ECO:0000313" key="8">
    <source>
        <dbReference type="Proteomes" id="UP000469421"/>
    </source>
</evidence>
<dbReference type="RefSeq" id="WP_153499992.1">
    <property type="nucleotide sequence ID" value="NZ_JBMZXE010000049.1"/>
</dbReference>
<dbReference type="InterPro" id="IPR045343">
    <property type="entry name" value="VpsR"/>
</dbReference>
<dbReference type="Pfam" id="PF25601">
    <property type="entry name" value="AAA_lid_14"/>
    <property type="match status" value="1"/>
</dbReference>
<dbReference type="InterPro" id="IPR009057">
    <property type="entry name" value="Homeodomain-like_sf"/>
</dbReference>
<dbReference type="AlphaFoldDB" id="A0A6N7LRR3"/>
<keyword evidence="3" id="KW-0805">Transcription regulation</keyword>
<accession>A0A6N7LRR3</accession>
<dbReference type="Gene3D" id="1.10.10.60">
    <property type="entry name" value="Homeodomain-like"/>
    <property type="match status" value="1"/>
</dbReference>
<dbReference type="InterPro" id="IPR003593">
    <property type="entry name" value="AAA+_ATPase"/>
</dbReference>
<comment type="caution">
    <text evidence="7">The sequence shown here is derived from an EMBL/GenBank/DDBJ whole genome shotgun (WGS) entry which is preliminary data.</text>
</comment>
<dbReference type="PROSITE" id="PS00688">
    <property type="entry name" value="SIGMA54_INTERACT_3"/>
    <property type="match status" value="1"/>
</dbReference>
<protein>
    <submittedName>
        <fullName evidence="7">AAA family ATPase</fullName>
    </submittedName>
</protein>
<keyword evidence="1" id="KW-0547">Nucleotide-binding</keyword>
<organism evidence="7 8">
    <name type="scientific">Alcanivorax sediminis</name>
    <dbReference type="NCBI Taxonomy" id="2663008"/>
    <lineage>
        <taxon>Bacteria</taxon>
        <taxon>Pseudomonadati</taxon>
        <taxon>Pseudomonadota</taxon>
        <taxon>Gammaproteobacteria</taxon>
        <taxon>Oceanospirillales</taxon>
        <taxon>Alcanivoracaceae</taxon>
        <taxon>Alcanivorax</taxon>
    </lineage>
</organism>
<dbReference type="PANTHER" id="PTHR32071">
    <property type="entry name" value="TRANSCRIPTIONAL REGULATORY PROTEIN"/>
    <property type="match status" value="1"/>
</dbReference>
<dbReference type="Gene3D" id="1.10.8.60">
    <property type="match status" value="1"/>
</dbReference>
<dbReference type="FunFam" id="3.40.50.300:FF:000006">
    <property type="entry name" value="DNA-binding transcriptional regulator NtrC"/>
    <property type="match status" value="1"/>
</dbReference>
<dbReference type="InterPro" id="IPR025944">
    <property type="entry name" value="Sigma_54_int_dom_CS"/>
</dbReference>
<gene>
    <name evidence="7" type="ORF">GFN93_06800</name>
</gene>
<dbReference type="Pfam" id="PF02954">
    <property type="entry name" value="HTH_8"/>
    <property type="match status" value="1"/>
</dbReference>
<dbReference type="SMART" id="SM00382">
    <property type="entry name" value="AAA"/>
    <property type="match status" value="1"/>
</dbReference>
<keyword evidence="2" id="KW-0067">ATP-binding</keyword>
<dbReference type="Pfam" id="PF00158">
    <property type="entry name" value="Sigma54_activat"/>
    <property type="match status" value="1"/>
</dbReference>
<dbReference type="InterPro" id="IPR025943">
    <property type="entry name" value="Sigma_54_int_dom_ATP-bd_2"/>
</dbReference>
<keyword evidence="8" id="KW-1185">Reference proteome</keyword>
<evidence type="ECO:0000259" key="6">
    <source>
        <dbReference type="PROSITE" id="PS50045"/>
    </source>
</evidence>
<sequence length="434" mass="48762">MSLDHPTLRVLIVDNQDSKLALPQRLAAQGWQLVVQKLDALDPSQWPDVGIIHIPAPNQFDALNAVSHQLQEGSYIALCSKQALACEKIQTLIRNTFHDYCEDTVPTQRFAQSLERLLSESRPRIEQLTTPPLILGSSTAMTELRHKLSIYGRTELPVLLQGESGTGKECAAQWVHQHSSRRDQPFIALNCAAIPDNQFSIELFGFEKGAFAGASRRHQGKIHVAEGGTLFLDEIGDLSQTSQATLLRFLESNLYTPLGGSHEQLSDVRIICASNHNLDEEVAAGNFRLDLFHRLNVLGLNLPSLRTHREDIPVLAEHFLNQHEPQVVLDRSALDALMAHDFPGNVRELRNCLLRAAVNNRHGIIRDEDLGLSPCDQSEPATQTLTQYRNRQESHYIRQCLKDCQNNVQEAADRLKISRSSLYRLIEKHHIPLP</sequence>
<dbReference type="GO" id="GO:0006355">
    <property type="term" value="P:regulation of DNA-templated transcription"/>
    <property type="evidence" value="ECO:0007669"/>
    <property type="project" value="InterPro"/>
</dbReference>
<dbReference type="GO" id="GO:0043565">
    <property type="term" value="F:sequence-specific DNA binding"/>
    <property type="evidence" value="ECO:0007669"/>
    <property type="project" value="InterPro"/>
</dbReference>
<dbReference type="InterPro" id="IPR002078">
    <property type="entry name" value="Sigma_54_int"/>
</dbReference>
<reference evidence="7 8" key="1">
    <citation type="submission" date="2019-10" db="EMBL/GenBank/DDBJ databases">
        <title>Alcanivorax sp.PA15-N-34 draft genome sequence.</title>
        <authorList>
            <person name="Liao X."/>
            <person name="Shao Z."/>
        </authorList>
    </citation>
    <scope>NUCLEOTIDE SEQUENCE [LARGE SCALE GENOMIC DNA]</scope>
    <source>
        <strain evidence="7 8">PA15-N-34</strain>
    </source>
</reference>